<accession>A0A845R022</accession>
<dbReference type="EMBL" id="QXXA01000016">
    <property type="protein sequence ID" value="NBI07921.1"/>
    <property type="molecule type" value="Genomic_DNA"/>
</dbReference>
<comment type="subunit">
    <text evidence="2">Heterodimer of SbcC and SbcD.</text>
</comment>
<name>A0A845R022_9CLOT</name>
<evidence type="ECO:0000256" key="4">
    <source>
        <dbReference type="SAM" id="Coils"/>
    </source>
</evidence>
<feature type="coiled-coil region" evidence="4">
    <location>
        <begin position="166"/>
        <end position="240"/>
    </location>
</feature>
<keyword evidence="4" id="KW-0175">Coiled coil</keyword>
<comment type="caution">
    <text evidence="6">The sequence shown here is derived from an EMBL/GenBank/DDBJ whole genome shotgun (WGS) entry which is preliminary data.</text>
</comment>
<sequence>MKYITNIEINNFQSHKNTNINLENGLNVIVGPSDQGKTAIIRSIKWALYNEPLGTFFIRHKEKEASVTLTFNTGEKIKRLRSDTKNIYVYIDSENNREVYEGFGHSVPIDIKEKINIKKIYLNDKESNAINIGEQLEGPFLISEKNSTRANAIGRLVGVHVVDKAVKNTMKDARNLTIKRKSLKEDIEILEQKLNEYSYLDELESNLIKLETLKDIIQYKQNLLDKLKDINDKYKKYNELITKYKSILSNLNNLDKLDNLLNELNKYFFNFKILSKLKEKHKNINMDIFKNKSILDNLQHINISMDLLNSLDMKIIKYNKLLNLNRKYNLLVDNINKSQVLIIKFQDIDYLFSLCEEIKLINNSLTLLNNLKTSYNKVVNSINKGEKYTNKFNDIELVNSIYEKIYEKQKEFSYMQTISKKINKLSIEKRNASLEIKNETHKINILLDKYKTLLKHIEKCPLCFSSITNEDLNKIIENLS</sequence>
<comment type="similarity">
    <text evidence="1">Belongs to the SMC family. SbcC subfamily.</text>
</comment>
<evidence type="ECO:0000256" key="3">
    <source>
        <dbReference type="ARBA" id="ARBA00013368"/>
    </source>
</evidence>
<dbReference type="InterPro" id="IPR027417">
    <property type="entry name" value="P-loop_NTPase"/>
</dbReference>
<dbReference type="OrthoDB" id="267455at2"/>
<dbReference type="AlphaFoldDB" id="A0A845R022"/>
<dbReference type="Gene3D" id="3.40.50.300">
    <property type="entry name" value="P-loop containing nucleotide triphosphate hydrolases"/>
    <property type="match status" value="1"/>
</dbReference>
<reference evidence="6 7" key="1">
    <citation type="submission" date="2018-08" db="EMBL/GenBank/DDBJ databases">
        <title>Murine metabolic-syndrome-specific gut microbial biobank.</title>
        <authorList>
            <person name="Liu C."/>
        </authorList>
    </citation>
    <scope>NUCLEOTIDE SEQUENCE [LARGE SCALE GENOMIC DNA]</scope>
    <source>
        <strain evidence="6 7">583</strain>
    </source>
</reference>
<protein>
    <recommendedName>
        <fullName evidence="3">Nuclease SbcCD subunit C</fullName>
    </recommendedName>
</protein>
<dbReference type="SUPFAM" id="SSF52540">
    <property type="entry name" value="P-loop containing nucleoside triphosphate hydrolases"/>
    <property type="match status" value="1"/>
</dbReference>
<dbReference type="InterPro" id="IPR038729">
    <property type="entry name" value="Rad50/SbcC_AAA"/>
</dbReference>
<dbReference type="SUPFAM" id="SSF75712">
    <property type="entry name" value="Rad50 coiled-coil Zn hook"/>
    <property type="match status" value="1"/>
</dbReference>
<organism evidence="6 7">
    <name type="scientific">Senegalia massiliensis</name>
    <dbReference type="NCBI Taxonomy" id="1720316"/>
    <lineage>
        <taxon>Bacteria</taxon>
        <taxon>Bacillati</taxon>
        <taxon>Bacillota</taxon>
        <taxon>Clostridia</taxon>
        <taxon>Eubacteriales</taxon>
        <taxon>Clostridiaceae</taxon>
        <taxon>Senegalia</taxon>
    </lineage>
</organism>
<evidence type="ECO:0000259" key="5">
    <source>
        <dbReference type="Pfam" id="PF13476"/>
    </source>
</evidence>
<dbReference type="PANTHER" id="PTHR32114:SF2">
    <property type="entry name" value="ABC TRANSPORTER ABCH.3"/>
    <property type="match status" value="1"/>
</dbReference>
<dbReference type="Pfam" id="PF13476">
    <property type="entry name" value="AAA_23"/>
    <property type="match status" value="1"/>
</dbReference>
<feature type="domain" description="Rad50/SbcC-type AAA" evidence="5">
    <location>
        <begin position="7"/>
        <end position="266"/>
    </location>
</feature>
<evidence type="ECO:0000256" key="1">
    <source>
        <dbReference type="ARBA" id="ARBA00006930"/>
    </source>
</evidence>
<keyword evidence="7" id="KW-1185">Reference proteome</keyword>
<feature type="coiled-coil region" evidence="4">
    <location>
        <begin position="415"/>
        <end position="442"/>
    </location>
</feature>
<evidence type="ECO:0000256" key="2">
    <source>
        <dbReference type="ARBA" id="ARBA00011322"/>
    </source>
</evidence>
<evidence type="ECO:0000313" key="7">
    <source>
        <dbReference type="Proteomes" id="UP000467132"/>
    </source>
</evidence>
<dbReference type="Proteomes" id="UP000467132">
    <property type="component" value="Unassembled WGS sequence"/>
</dbReference>
<dbReference type="PANTHER" id="PTHR32114">
    <property type="entry name" value="ABC TRANSPORTER ABCH.3"/>
    <property type="match status" value="1"/>
</dbReference>
<evidence type="ECO:0000313" key="6">
    <source>
        <dbReference type="EMBL" id="NBI07921.1"/>
    </source>
</evidence>
<proteinExistence type="inferred from homology"/>
<dbReference type="RefSeq" id="WP_160198384.1">
    <property type="nucleotide sequence ID" value="NZ_QXXA01000016.1"/>
</dbReference>
<gene>
    <name evidence="6" type="ORF">D3Z33_13755</name>
</gene>